<keyword evidence="12" id="KW-1133">Transmembrane helix</keyword>
<keyword evidence="19" id="KW-1185">Reference proteome</keyword>
<evidence type="ECO:0000256" key="6">
    <source>
        <dbReference type="ARBA" id="ARBA00022676"/>
    </source>
</evidence>
<keyword evidence="12" id="KW-0472">Membrane</keyword>
<dbReference type="InterPro" id="IPR001264">
    <property type="entry name" value="Glyco_trans_51"/>
</dbReference>
<dbReference type="Pfam" id="PF00905">
    <property type="entry name" value="Transpeptidase"/>
    <property type="match status" value="1"/>
</dbReference>
<evidence type="ECO:0000313" key="17">
    <source>
        <dbReference type="EMBL" id="MFK2876324.1"/>
    </source>
</evidence>
<dbReference type="Pfam" id="PF00912">
    <property type="entry name" value="Transgly"/>
    <property type="match status" value="1"/>
</dbReference>
<feature type="domain" description="Glycosyl transferase family 51" evidence="14">
    <location>
        <begin position="80"/>
        <end position="227"/>
    </location>
</feature>
<evidence type="ECO:0000256" key="4">
    <source>
        <dbReference type="ARBA" id="ARBA00022645"/>
    </source>
</evidence>
<dbReference type="SUPFAM" id="SSF56601">
    <property type="entry name" value="beta-lactamase/transpeptidase-like"/>
    <property type="match status" value="1"/>
</dbReference>
<evidence type="ECO:0000313" key="18">
    <source>
        <dbReference type="EMBL" id="MFK2879889.1"/>
    </source>
</evidence>
<evidence type="ECO:0000259" key="15">
    <source>
        <dbReference type="Pfam" id="PF06832"/>
    </source>
</evidence>
<dbReference type="Gene3D" id="1.10.3810.10">
    <property type="entry name" value="Biosynthetic peptidoglycan transglycosylase-like"/>
    <property type="match status" value="1"/>
</dbReference>
<dbReference type="SUPFAM" id="SSF53955">
    <property type="entry name" value="Lysozyme-like"/>
    <property type="match status" value="1"/>
</dbReference>
<proteinExistence type="inferred from homology"/>
<comment type="catalytic activity">
    <reaction evidence="11">
        <text>[GlcNAc-(1-&gt;4)-Mur2Ac(oyl-L-Ala-gamma-D-Glu-L-Lys-D-Ala-D-Ala)](n)-di-trans,octa-cis-undecaprenyl diphosphate + beta-D-GlcNAc-(1-&gt;4)-Mur2Ac(oyl-L-Ala-gamma-D-Glu-L-Lys-D-Ala-D-Ala)-di-trans,octa-cis-undecaprenyl diphosphate = [GlcNAc-(1-&gt;4)-Mur2Ac(oyl-L-Ala-gamma-D-Glu-L-Lys-D-Ala-D-Ala)](n+1)-di-trans,octa-cis-undecaprenyl diphosphate + di-trans,octa-cis-undecaprenyl diphosphate + H(+)</text>
        <dbReference type="Rhea" id="RHEA:23708"/>
        <dbReference type="Rhea" id="RHEA-COMP:9602"/>
        <dbReference type="Rhea" id="RHEA-COMP:9603"/>
        <dbReference type="ChEBI" id="CHEBI:15378"/>
        <dbReference type="ChEBI" id="CHEBI:58405"/>
        <dbReference type="ChEBI" id="CHEBI:60033"/>
        <dbReference type="ChEBI" id="CHEBI:78435"/>
        <dbReference type="EC" id="2.4.99.28"/>
    </reaction>
</comment>
<evidence type="ECO:0000256" key="5">
    <source>
        <dbReference type="ARBA" id="ARBA00022670"/>
    </source>
</evidence>
<evidence type="ECO:0000256" key="3">
    <source>
        <dbReference type="ARBA" id="ARBA00007739"/>
    </source>
</evidence>
<evidence type="ECO:0000256" key="2">
    <source>
        <dbReference type="ARBA" id="ARBA00007090"/>
    </source>
</evidence>
<evidence type="ECO:0000256" key="10">
    <source>
        <dbReference type="ARBA" id="ARBA00044770"/>
    </source>
</evidence>
<evidence type="ECO:0000259" key="13">
    <source>
        <dbReference type="Pfam" id="PF00905"/>
    </source>
</evidence>
<keyword evidence="12" id="KW-0812">Transmembrane</keyword>
<dbReference type="InterPro" id="IPR001460">
    <property type="entry name" value="PCN-bd_Tpept"/>
</dbReference>
<evidence type="ECO:0000256" key="1">
    <source>
        <dbReference type="ARBA" id="ARBA00004752"/>
    </source>
</evidence>
<dbReference type="Pfam" id="PF06832">
    <property type="entry name" value="BiPBP_C"/>
    <property type="match status" value="1"/>
</dbReference>
<reference evidence="18 19" key="1">
    <citation type="submission" date="2020-10" db="EMBL/GenBank/DDBJ databases">
        <title>Phylogeny of dyella-like bacteria.</title>
        <authorList>
            <person name="Fu J."/>
        </authorList>
    </citation>
    <scope>NUCLEOTIDE SEQUENCE [LARGE SCALE GENOMIC DNA]</scope>
    <source>
        <strain evidence="18 19">KACC 19113</strain>
    </source>
</reference>
<evidence type="ECO:0000256" key="12">
    <source>
        <dbReference type="SAM" id="Phobius"/>
    </source>
</evidence>
<dbReference type="InterPro" id="IPR023346">
    <property type="entry name" value="Lysozyme-like_dom_sf"/>
</dbReference>
<keyword evidence="8" id="KW-0378">Hydrolase</keyword>
<evidence type="ECO:0000259" key="14">
    <source>
        <dbReference type="Pfam" id="PF00912"/>
    </source>
</evidence>
<feature type="domain" description="Penicillin-binding C-terminal" evidence="15">
    <location>
        <begin position="716"/>
        <end position="796"/>
    </location>
</feature>
<dbReference type="InterPro" id="IPR009647">
    <property type="entry name" value="PBP_C"/>
</dbReference>
<comment type="similarity">
    <text evidence="3">In the N-terminal section; belongs to the glycosyltransferase 51 family.</text>
</comment>
<dbReference type="NCBIfam" id="TIGR02073">
    <property type="entry name" value="PBP_1c"/>
    <property type="match status" value="1"/>
</dbReference>
<keyword evidence="9" id="KW-0511">Multifunctional enzyme</keyword>
<name>A0ABW8JED3_9GAMM</name>
<accession>A0ABW8JED3</accession>
<comment type="pathway">
    <text evidence="1">Cell wall biogenesis; peptidoglycan biosynthesis.</text>
</comment>
<comment type="caution">
    <text evidence="18">The sequence shown here is derived from an EMBL/GenBank/DDBJ whole genome shotgun (WGS) entry which is preliminary data.</text>
</comment>
<dbReference type="RefSeq" id="WP_404611988.1">
    <property type="nucleotide sequence ID" value="NZ_JADIKK010000007.1"/>
</dbReference>
<keyword evidence="6" id="KW-0328">Glycosyltransferase</keyword>
<comment type="similarity">
    <text evidence="2">In the C-terminal section; belongs to the transpeptidase family.</text>
</comment>
<dbReference type="EMBL" id="JADIKK010000008">
    <property type="protein sequence ID" value="MFK2879889.1"/>
    <property type="molecule type" value="Genomic_DNA"/>
</dbReference>
<dbReference type="InterPro" id="IPR012338">
    <property type="entry name" value="Beta-lactam/transpept-like"/>
</dbReference>
<evidence type="ECO:0000256" key="8">
    <source>
        <dbReference type="ARBA" id="ARBA00022801"/>
    </source>
</evidence>
<evidence type="ECO:0000256" key="9">
    <source>
        <dbReference type="ARBA" id="ARBA00023268"/>
    </source>
</evidence>
<evidence type="ECO:0000313" key="16">
    <source>
        <dbReference type="EMBL" id="MFK2875870.1"/>
    </source>
</evidence>
<keyword evidence="5" id="KW-0645">Protease</keyword>
<evidence type="ECO:0000313" key="19">
    <source>
        <dbReference type="Proteomes" id="UP001620339"/>
    </source>
</evidence>
<feature type="domain" description="Penicillin-binding protein transpeptidase" evidence="13">
    <location>
        <begin position="335"/>
        <end position="553"/>
    </location>
</feature>
<dbReference type="InterPro" id="IPR036950">
    <property type="entry name" value="PBP_transglycosylase"/>
</dbReference>
<evidence type="ECO:0000256" key="11">
    <source>
        <dbReference type="ARBA" id="ARBA00049902"/>
    </source>
</evidence>
<dbReference type="EMBL" id="JADIKK010000007">
    <property type="protein sequence ID" value="MFK2875870.1"/>
    <property type="molecule type" value="Genomic_DNA"/>
</dbReference>
<dbReference type="InterPro" id="IPR011815">
    <property type="entry name" value="PBP_1c"/>
</dbReference>
<sequence length="805" mass="89426">MDGRGTGERGDEWGEERVFAIRLLKRLLIRWQNGLVGFALLAAVLVACRLWPHQPLRERLPSSTAFYDDSGHLLRLTLASDEQYRQWVPLKQVSPQLVEGVLLHEDRWYWWHPGFNAWGLLRGGWVTYVRHRHPQGGSTITMQLARLLWGLDTRTPSGKLRQIAHALQLELFHSKREILEAYLNDAPYGSNVQGVGAASLVYFGKPPSDLTLPEALTLAVIPQEPSRPLQKGGVLINPALARARNDLYARWLQEHPRDASFKPLFDLPLTLHPLARLPFEAPHAVDQLIAAQRVSGERLPPRVVTTIDLDLQHSLEQQLSNYVQRNAPRGIRNAAALLIDTRDMGIKAMVGSANYFDAGIEGQNNGTNAKRSPGSALKPFIYALGFDQGVLHPQTVLRDVPSSFGPYTPENFDGHFLGPITATQALIRSRNIPAVWVASQLHQPSLYDFLREAGISRLASEQHYGLALVLGGGEVTMQELGDLYAMLANRGVLQPLRLRESDPQVGGTRLLSDASSLMVMDMLRQNPRPDAAFGAENTRLPVYWKTGTSWAFHDAWTAGSFGPYVLVVWVGNFDGSANPAFVGVDAAAPLFFQVVDALRAERPHMQEPSRHMPANLKRVEICLASGDLPSQWCPQRGWTWFIPGKSPIRVDTIHRPLVIDDATGLPACPPYADKHTHVEVFEFWPSDLAQVFAQAGIPRRKPPQNPACVDAGRPIGSPPQITSPLRASTYAMRLGQRDRTAIAFTANADADVHALYWFVDDAYVGQGRPGSSLFWQAHNAGDYRVRVVDDHGRSDERPLQVSLVQ</sequence>
<organism evidence="18 19">
    <name type="scientific">Rhodanobacter hydrolyticus</name>
    <dbReference type="NCBI Taxonomy" id="2250595"/>
    <lineage>
        <taxon>Bacteria</taxon>
        <taxon>Pseudomonadati</taxon>
        <taxon>Pseudomonadota</taxon>
        <taxon>Gammaproteobacteria</taxon>
        <taxon>Lysobacterales</taxon>
        <taxon>Rhodanobacteraceae</taxon>
        <taxon>Rhodanobacter</taxon>
    </lineage>
</organism>
<dbReference type="Proteomes" id="UP001620339">
    <property type="component" value="Unassembled WGS sequence"/>
</dbReference>
<dbReference type="EC" id="2.4.99.28" evidence="10"/>
<evidence type="ECO:0000256" key="7">
    <source>
        <dbReference type="ARBA" id="ARBA00022679"/>
    </source>
</evidence>
<keyword evidence="4" id="KW-0121">Carboxypeptidase</keyword>
<protein>
    <recommendedName>
        <fullName evidence="10">peptidoglycan glycosyltransferase</fullName>
        <ecNumber evidence="10">2.4.99.28</ecNumber>
    </recommendedName>
</protein>
<dbReference type="InterPro" id="IPR050396">
    <property type="entry name" value="Glycosyltr_51/Transpeptidase"/>
</dbReference>
<keyword evidence="7" id="KW-0808">Transferase</keyword>
<dbReference type="PANTHER" id="PTHR32282:SF15">
    <property type="entry name" value="PENICILLIN-BINDING PROTEIN 1C"/>
    <property type="match status" value="1"/>
</dbReference>
<dbReference type="PANTHER" id="PTHR32282">
    <property type="entry name" value="BINDING PROTEIN TRANSPEPTIDASE, PUTATIVE-RELATED"/>
    <property type="match status" value="1"/>
</dbReference>
<dbReference type="EMBL" id="JADIKK010000008">
    <property type="protein sequence ID" value="MFK2876324.1"/>
    <property type="molecule type" value="Genomic_DNA"/>
</dbReference>
<gene>
    <name evidence="18" type="primary">pbpC</name>
    <name evidence="16" type="ORF">ISP25_02125</name>
    <name evidence="17" type="ORF">ISP25_04485</name>
    <name evidence="18" type="ORF">ISP25_22745</name>
</gene>
<dbReference type="Gene3D" id="3.40.710.10">
    <property type="entry name" value="DD-peptidase/beta-lactamase superfamily"/>
    <property type="match status" value="1"/>
</dbReference>
<feature type="transmembrane region" description="Helical" evidence="12">
    <location>
        <begin position="31"/>
        <end position="52"/>
    </location>
</feature>